<dbReference type="EMBL" id="JAVDPW010000014">
    <property type="protein sequence ID" value="MDR6293798.1"/>
    <property type="molecule type" value="Genomic_DNA"/>
</dbReference>
<accession>A0ABU1JZP0</accession>
<gene>
    <name evidence="2" type="ORF">E9232_006351</name>
</gene>
<keyword evidence="3" id="KW-1185">Reference proteome</keyword>
<evidence type="ECO:0000313" key="2">
    <source>
        <dbReference type="EMBL" id="MDR6293798.1"/>
    </source>
</evidence>
<comment type="caution">
    <text evidence="2">The sequence shown here is derived from an EMBL/GenBank/DDBJ whole genome shotgun (WGS) entry which is preliminary data.</text>
</comment>
<protein>
    <recommendedName>
        <fullName evidence="4">DUF1640 domain-containing protein</fullName>
    </recommendedName>
</protein>
<evidence type="ECO:0000256" key="1">
    <source>
        <dbReference type="SAM" id="Phobius"/>
    </source>
</evidence>
<feature type="transmembrane region" description="Helical" evidence="1">
    <location>
        <begin position="67"/>
        <end position="88"/>
    </location>
</feature>
<sequence>MLDAKHKYVREQTDALGDKIAKRFTEVVGRLRTEIGKDNAVFRSEISKDNAELRATLSDRNSVRMQWIIGNLIAVLSSIVTLVVRSLLD</sequence>
<dbReference type="RefSeq" id="WP_309801056.1">
    <property type="nucleotide sequence ID" value="NZ_JAVDPW010000014.1"/>
</dbReference>
<reference evidence="2 3" key="1">
    <citation type="submission" date="2023-07" db="EMBL/GenBank/DDBJ databases">
        <title>Sorghum-associated microbial communities from plants grown in Nebraska, USA.</title>
        <authorList>
            <person name="Schachtman D."/>
        </authorList>
    </citation>
    <scope>NUCLEOTIDE SEQUENCE [LARGE SCALE GENOMIC DNA]</scope>
    <source>
        <strain evidence="2 3">584</strain>
    </source>
</reference>
<evidence type="ECO:0000313" key="3">
    <source>
        <dbReference type="Proteomes" id="UP001262410"/>
    </source>
</evidence>
<keyword evidence="1" id="KW-0472">Membrane</keyword>
<evidence type="ECO:0008006" key="4">
    <source>
        <dbReference type="Google" id="ProtNLM"/>
    </source>
</evidence>
<dbReference type="Proteomes" id="UP001262410">
    <property type="component" value="Unassembled WGS sequence"/>
</dbReference>
<organism evidence="2 3">
    <name type="scientific">Inquilinus ginsengisoli</name>
    <dbReference type="NCBI Taxonomy" id="363840"/>
    <lineage>
        <taxon>Bacteria</taxon>
        <taxon>Pseudomonadati</taxon>
        <taxon>Pseudomonadota</taxon>
        <taxon>Alphaproteobacteria</taxon>
        <taxon>Rhodospirillales</taxon>
        <taxon>Rhodospirillaceae</taxon>
        <taxon>Inquilinus</taxon>
    </lineage>
</organism>
<name>A0ABU1JZP0_9PROT</name>
<proteinExistence type="predicted"/>
<keyword evidence="1" id="KW-1133">Transmembrane helix</keyword>
<keyword evidence="1" id="KW-0812">Transmembrane</keyword>